<dbReference type="SMART" id="SM00671">
    <property type="entry name" value="SEL1"/>
    <property type="match status" value="13"/>
</dbReference>
<dbReference type="SMART" id="SM00220">
    <property type="entry name" value="S_TKc"/>
    <property type="match status" value="1"/>
</dbReference>
<dbReference type="InterPro" id="IPR011009">
    <property type="entry name" value="Kinase-like_dom_sf"/>
</dbReference>
<comment type="similarity">
    <text evidence="1">Belongs to the sel-1 family.</text>
</comment>
<proteinExistence type="inferred from homology"/>
<dbReference type="SUPFAM" id="SSF56112">
    <property type="entry name" value="Protein kinase-like (PK-like)"/>
    <property type="match status" value="1"/>
</dbReference>
<dbReference type="Gene3D" id="1.10.510.10">
    <property type="entry name" value="Transferase(Phosphotransferase) domain 1"/>
    <property type="match status" value="1"/>
</dbReference>
<gene>
    <name evidence="3" type="ORF">M9Y10_024864</name>
</gene>
<dbReference type="Pfam" id="PF00069">
    <property type="entry name" value="Pkinase"/>
    <property type="match status" value="1"/>
</dbReference>
<dbReference type="InterPro" id="IPR008271">
    <property type="entry name" value="Ser/Thr_kinase_AS"/>
</dbReference>
<dbReference type="Pfam" id="PF08238">
    <property type="entry name" value="Sel1"/>
    <property type="match status" value="14"/>
</dbReference>
<keyword evidence="4" id="KW-1185">Reference proteome</keyword>
<dbReference type="InterPro" id="IPR011990">
    <property type="entry name" value="TPR-like_helical_dom_sf"/>
</dbReference>
<dbReference type="InterPro" id="IPR006597">
    <property type="entry name" value="Sel1-like"/>
</dbReference>
<dbReference type="PANTHER" id="PTHR11102">
    <property type="entry name" value="SEL-1-LIKE PROTEIN"/>
    <property type="match status" value="1"/>
</dbReference>
<dbReference type="SUPFAM" id="SSF81901">
    <property type="entry name" value="HCP-like"/>
    <property type="match status" value="4"/>
</dbReference>
<organism evidence="3 4">
    <name type="scientific">Tritrichomonas musculus</name>
    <dbReference type="NCBI Taxonomy" id="1915356"/>
    <lineage>
        <taxon>Eukaryota</taxon>
        <taxon>Metamonada</taxon>
        <taxon>Parabasalia</taxon>
        <taxon>Tritrichomonadida</taxon>
        <taxon>Tritrichomonadidae</taxon>
        <taxon>Tritrichomonas</taxon>
    </lineage>
</organism>
<sequence length="1082" mass="126755">MLASNENDYQMFQALLNDFNLTEEIIKNAKFQRKYGDLIKESLNNLYKEKMDPYINYPVFKVSCNSLLSFIIGRFFFKRNLFKSTDFLKVSSTNVTFNNNDFIDLLPLNEKSNVKLVLYKKTCQIFVKKNWDHESYLLDNEISIYELIKDSKQFVKYIGKIQIKNNIIESLLIEYMSNGTLLSYIIKMIKKEKEFSQKKEKYEKKKISFIIDILDQLKILQSKGILHRDLKPDNIFIDKELKAHIGDFGNSRLYRRSYEMTAIAGSEAYSAPETNSFGVYSFKSDIYSIGCIIYFIYTGKHYFYDYKKVKNKQLLKNNIENEEIKEIFLKCIESNPDSRPGVDVILAKTIEIFDKISSLQNENFVDNYNDYTEHEKYIIKLSRFYGYKGPNSIKDAILYLNQLADEGDSYAQANLGIIFSDPIYNCLDSEKAMNYLELAANQNNPLALFQLGLIYKKGLITERNIDKAIKYYEEAAELDNSSAQYNLGLLYYDGIYITQNINKSIYYFQLAANHNNLDAFFNLGIIYYTFFPQDIKKAILYLRYAANQNHSQAQCVFGYMYYESPYIEHDINKAIHYLTLSANQNNISALSFLGKIYLKDYLIPRDINKAIHFYSLAAKQNEIHALYTLGKIYIEGKYVETNIEKSIHYWKQAEKQNHAESLYGLGTIYYIGLYVPRDICLSINYFTRAAEQNHPIAQFALGFIYYRKGGSYSNTQMAIHYLTLAADKNFSEAQYYLGLIYIENKIVKQDINRSIYFFSRAANLGNSSAQYYLGRMYYEGKNVKQDINKSIYYLELSSKQNDSDSQYLLGLICYIHAYTHETPHSRISKSINFDNNSKLKSNDNIIRAIYYWELAAKNRNSKAMCSLGIFYFDGYYVERDINKAIQYLKNASNLNEKMAKNNLGIIYKNGFNGKKNISLAIEYFREGIKLYDEYSILNYAKILYFDKDKQDLKKSIELLESAIRYDLLIAYFFLYFIYSSGYEQLKNIEKANHYRNIIVLLAPVYDIVILLNKKNYKYDPLNFFMSVDFVYSLPDYGYANLFICFLRNGDFSYHSNIKNRNKPKNQIKEINQNFYDGFGIDI</sequence>
<dbReference type="Gene3D" id="1.25.40.10">
    <property type="entry name" value="Tetratricopeptide repeat domain"/>
    <property type="match status" value="4"/>
</dbReference>
<dbReference type="Proteomes" id="UP001470230">
    <property type="component" value="Unassembled WGS sequence"/>
</dbReference>
<protein>
    <recommendedName>
        <fullName evidence="2">Protein kinase domain-containing protein</fullName>
    </recommendedName>
</protein>
<name>A0ABR2HBF0_9EUKA</name>
<dbReference type="EMBL" id="JAPFFF010000034">
    <property type="protein sequence ID" value="KAK8843791.1"/>
    <property type="molecule type" value="Genomic_DNA"/>
</dbReference>
<dbReference type="InterPro" id="IPR000719">
    <property type="entry name" value="Prot_kinase_dom"/>
</dbReference>
<evidence type="ECO:0000313" key="3">
    <source>
        <dbReference type="EMBL" id="KAK8843791.1"/>
    </source>
</evidence>
<comment type="caution">
    <text evidence="3">The sequence shown here is derived from an EMBL/GenBank/DDBJ whole genome shotgun (WGS) entry which is preliminary data.</text>
</comment>
<dbReference type="PROSITE" id="PS50011">
    <property type="entry name" value="PROTEIN_KINASE_DOM"/>
    <property type="match status" value="1"/>
</dbReference>
<reference evidence="3 4" key="1">
    <citation type="submission" date="2024-04" db="EMBL/GenBank/DDBJ databases">
        <title>Tritrichomonas musculus Genome.</title>
        <authorList>
            <person name="Alves-Ferreira E."/>
            <person name="Grigg M."/>
            <person name="Lorenzi H."/>
            <person name="Galac M."/>
        </authorList>
    </citation>
    <scope>NUCLEOTIDE SEQUENCE [LARGE SCALE GENOMIC DNA]</scope>
    <source>
        <strain evidence="3 4">EAF2021</strain>
    </source>
</reference>
<evidence type="ECO:0000259" key="2">
    <source>
        <dbReference type="PROSITE" id="PS50011"/>
    </source>
</evidence>
<dbReference type="PROSITE" id="PS00108">
    <property type="entry name" value="PROTEIN_KINASE_ST"/>
    <property type="match status" value="1"/>
</dbReference>
<accession>A0ABR2HBF0</accession>
<evidence type="ECO:0000256" key="1">
    <source>
        <dbReference type="ARBA" id="ARBA00038101"/>
    </source>
</evidence>
<feature type="domain" description="Protein kinase" evidence="2">
    <location>
        <begin position="82"/>
        <end position="353"/>
    </location>
</feature>
<dbReference type="InterPro" id="IPR050767">
    <property type="entry name" value="Sel1_AlgK"/>
</dbReference>
<dbReference type="PANTHER" id="PTHR11102:SF160">
    <property type="entry name" value="ERAD-ASSOCIATED E3 UBIQUITIN-PROTEIN LIGASE COMPONENT HRD3"/>
    <property type="match status" value="1"/>
</dbReference>
<evidence type="ECO:0000313" key="4">
    <source>
        <dbReference type="Proteomes" id="UP001470230"/>
    </source>
</evidence>